<organism evidence="6 7">
    <name type="scientific">Danaus plexippus plexippus</name>
    <dbReference type="NCBI Taxonomy" id="278856"/>
    <lineage>
        <taxon>Eukaryota</taxon>
        <taxon>Metazoa</taxon>
        <taxon>Ecdysozoa</taxon>
        <taxon>Arthropoda</taxon>
        <taxon>Hexapoda</taxon>
        <taxon>Insecta</taxon>
        <taxon>Pterygota</taxon>
        <taxon>Neoptera</taxon>
        <taxon>Endopterygota</taxon>
        <taxon>Lepidoptera</taxon>
        <taxon>Glossata</taxon>
        <taxon>Ditrysia</taxon>
        <taxon>Papilionoidea</taxon>
        <taxon>Nymphalidae</taxon>
        <taxon>Danainae</taxon>
        <taxon>Danaini</taxon>
        <taxon>Danaina</taxon>
        <taxon>Danaus</taxon>
        <taxon>Danaus</taxon>
    </lineage>
</organism>
<evidence type="ECO:0000313" key="7">
    <source>
        <dbReference type="Proteomes" id="UP000007151"/>
    </source>
</evidence>
<evidence type="ECO:0000256" key="4">
    <source>
        <dbReference type="ARBA" id="ARBA00022827"/>
    </source>
</evidence>
<evidence type="ECO:0000313" key="6">
    <source>
        <dbReference type="EMBL" id="OWR47278.1"/>
    </source>
</evidence>
<dbReference type="AlphaFoldDB" id="A0A212F0J5"/>
<dbReference type="STRING" id="278856.A0A212F0J5"/>
<comment type="caution">
    <text evidence="6">The sequence shown here is derived from an EMBL/GenBank/DDBJ whole genome shotgun (WGS) entry which is preliminary data.</text>
</comment>
<dbReference type="Pfam" id="PF00441">
    <property type="entry name" value="Acyl-CoA_dh_1"/>
    <property type="match status" value="1"/>
</dbReference>
<reference evidence="6 7" key="1">
    <citation type="journal article" date="2011" name="Cell">
        <title>The monarch butterfly genome yields insights into long-distance migration.</title>
        <authorList>
            <person name="Zhan S."/>
            <person name="Merlin C."/>
            <person name="Boore J.L."/>
            <person name="Reppert S.M."/>
        </authorList>
    </citation>
    <scope>NUCLEOTIDE SEQUENCE [LARGE SCALE GENOMIC DNA]</scope>
    <source>
        <strain evidence="6">F-2</strain>
    </source>
</reference>
<dbReference type="KEGG" id="dpl:KGM_215106"/>
<evidence type="ECO:0000256" key="2">
    <source>
        <dbReference type="ARBA" id="ARBA00009347"/>
    </source>
</evidence>
<dbReference type="SUPFAM" id="SSF47203">
    <property type="entry name" value="Acyl-CoA dehydrogenase C-terminal domain-like"/>
    <property type="match status" value="1"/>
</dbReference>
<dbReference type="InterPro" id="IPR036250">
    <property type="entry name" value="AcylCo_DH-like_C"/>
</dbReference>
<sequence>MNIARKICSIRYPHVQSNVHRKFRMSSVNFDSTKADTQIQEEKFDFEDLKVLERVERRKPAIPPFMKNVFLSIFNRDLLAYPEILNKEESTALDNRVSILKKTFEDPKSTVDERREALSRTGMFSAPVALTDGGLAMNYTESLRYLDVISDDLQLGQELSDHWVCLNLLKSGLTSDNYQKIINDLTTGDSTLGVCVQEKISDRVLQADFRTSAVLNQHGVWVINGEKICKTPTKYIIVLCITEGMKLKAFLVHPDASGVNYGENFVTFKDTPGTPLTEASEEQLSKTLGMSRLYTANLCRNSLMKSMKSSVEYVRSRFTAGKPLSELPTIRSQIGDALMTIYASESAEYFTAGLLDGYMDPDAELEVAMCRQVVDKDI</sequence>
<protein>
    <submittedName>
        <fullName evidence="6">Enigma</fullName>
    </submittedName>
</protein>
<keyword evidence="4" id="KW-0274">FAD</keyword>
<dbReference type="InterPro" id="IPR009100">
    <property type="entry name" value="AcylCoA_DH/oxidase_NM_dom_sf"/>
</dbReference>
<comment type="similarity">
    <text evidence="2">Belongs to the acyl-CoA dehydrogenase family.</text>
</comment>
<dbReference type="EMBL" id="AGBW02011068">
    <property type="protein sequence ID" value="OWR47278.1"/>
    <property type="molecule type" value="Genomic_DNA"/>
</dbReference>
<dbReference type="GO" id="GO:0050660">
    <property type="term" value="F:flavin adenine dinucleotide binding"/>
    <property type="evidence" value="ECO:0007669"/>
    <property type="project" value="InterPro"/>
</dbReference>
<evidence type="ECO:0000259" key="5">
    <source>
        <dbReference type="Pfam" id="PF00441"/>
    </source>
</evidence>
<dbReference type="InterPro" id="IPR009075">
    <property type="entry name" value="AcylCo_DH/oxidase_C"/>
</dbReference>
<gene>
    <name evidence="6" type="ORF">KGM_215106</name>
</gene>
<dbReference type="PANTHER" id="PTHR43884">
    <property type="entry name" value="ACYL-COA DEHYDROGENASE"/>
    <property type="match status" value="1"/>
</dbReference>
<dbReference type="Gene3D" id="1.20.140.10">
    <property type="entry name" value="Butyryl-CoA Dehydrogenase, subunit A, domain 3"/>
    <property type="match status" value="1"/>
</dbReference>
<accession>A0A212F0J5</accession>
<dbReference type="InParanoid" id="A0A212F0J5"/>
<evidence type="ECO:0000256" key="3">
    <source>
        <dbReference type="ARBA" id="ARBA00022630"/>
    </source>
</evidence>
<feature type="domain" description="Acyl-CoA dehydrogenase/oxidase C-terminal" evidence="5">
    <location>
        <begin position="285"/>
        <end position="370"/>
    </location>
</feature>
<dbReference type="Gene3D" id="2.40.110.10">
    <property type="entry name" value="Butyryl-CoA Dehydrogenase, subunit A, domain 2"/>
    <property type="match status" value="1"/>
</dbReference>
<comment type="cofactor">
    <cofactor evidence="1">
        <name>FAD</name>
        <dbReference type="ChEBI" id="CHEBI:57692"/>
    </cofactor>
</comment>
<dbReference type="InterPro" id="IPR046373">
    <property type="entry name" value="Acyl-CoA_Oxase/DH_mid-dom_sf"/>
</dbReference>
<dbReference type="Proteomes" id="UP000007151">
    <property type="component" value="Unassembled WGS sequence"/>
</dbReference>
<name>A0A212F0J5_DANPL</name>
<dbReference type="SUPFAM" id="SSF56645">
    <property type="entry name" value="Acyl-CoA dehydrogenase NM domain-like"/>
    <property type="match status" value="1"/>
</dbReference>
<dbReference type="Gene3D" id="1.10.540.10">
    <property type="entry name" value="Acyl-CoA dehydrogenase/oxidase, N-terminal domain"/>
    <property type="match status" value="1"/>
</dbReference>
<keyword evidence="7" id="KW-1185">Reference proteome</keyword>
<proteinExistence type="inferred from homology"/>
<dbReference type="InterPro" id="IPR037069">
    <property type="entry name" value="AcylCoA_DH/ox_N_sf"/>
</dbReference>
<keyword evidence="3" id="KW-0285">Flavoprotein</keyword>
<evidence type="ECO:0000256" key="1">
    <source>
        <dbReference type="ARBA" id="ARBA00001974"/>
    </source>
</evidence>
<dbReference type="PANTHER" id="PTHR43884:SF9">
    <property type="entry name" value="COMPLEX I ASSEMBLY FACTOR ACAD9, MITOCHONDRIAL"/>
    <property type="match status" value="1"/>
</dbReference>
<dbReference type="GO" id="GO:0003995">
    <property type="term" value="F:acyl-CoA dehydrogenase activity"/>
    <property type="evidence" value="ECO:0007669"/>
    <property type="project" value="TreeGrafter"/>
</dbReference>